<protein>
    <submittedName>
        <fullName evidence="2">Uncharacterized protein</fullName>
    </submittedName>
</protein>
<keyword evidence="3" id="KW-1185">Reference proteome</keyword>
<dbReference type="EMBL" id="LSRX01000598">
    <property type="protein sequence ID" value="OLP92987.1"/>
    <property type="molecule type" value="Genomic_DNA"/>
</dbReference>
<comment type="caution">
    <text evidence="2">The sequence shown here is derived from an EMBL/GenBank/DDBJ whole genome shotgun (WGS) entry which is preliminary data.</text>
</comment>
<sequence length="461" mass="50408">MQLWWWLKAARGHGGHSTELLTENVAARAEACDQPSILQEDKSDCILLDGRRFTLRLYMVAIEQRGQRRYYLASEGLVYRAVGGSKVTNCSQAALTTLGEASAAGAEAAPPLAWLQERLASLPEEEGGGPHAFVRLVRRLRRLAAHLQPCLDAAASQRTGEVPSANVWAALRVPKILGLDVIVTKTTPEGGVGPWPWLLEVIRDSWHLAGMLSLPPAYASACDTFTAASAGSFHSRGLSGRDCGRQRFRPWAMRRPLTQYRRLVAPSASGREGGDEEKEKAAERGCAVRGRHSTESMQQDSRLALLDACFYPFRVSEEWLHTGDLVLLKVYLRDSEGYVEAATNTQVEGVDDFHTGTVDVRDFIFVVVEQLSHHRPTPDSPRTANSGPIDPGPAVYALQLRSLEERAKMEAVDGASKGSQLEVSGSSGLGGFYALSYRSQLRTFRILANTASESPFPHSPS</sequence>
<accession>A0A1Q9DCW7</accession>
<dbReference type="AlphaFoldDB" id="A0A1Q9DCW7"/>
<gene>
    <name evidence="2" type="ORF">AK812_SmicGene25143</name>
</gene>
<proteinExistence type="predicted"/>
<dbReference type="Proteomes" id="UP000186817">
    <property type="component" value="Unassembled WGS sequence"/>
</dbReference>
<dbReference type="OrthoDB" id="439461at2759"/>
<reference evidence="2 3" key="1">
    <citation type="submission" date="2016-02" db="EMBL/GenBank/DDBJ databases">
        <title>Genome analysis of coral dinoflagellate symbionts highlights evolutionary adaptations to a symbiotic lifestyle.</title>
        <authorList>
            <person name="Aranda M."/>
            <person name="Li Y."/>
            <person name="Liew Y.J."/>
            <person name="Baumgarten S."/>
            <person name="Simakov O."/>
            <person name="Wilson M."/>
            <person name="Piel J."/>
            <person name="Ashoor H."/>
            <person name="Bougouffa S."/>
            <person name="Bajic V.B."/>
            <person name="Ryu T."/>
            <person name="Ravasi T."/>
            <person name="Bayer T."/>
            <person name="Micklem G."/>
            <person name="Kim H."/>
            <person name="Bhak J."/>
            <person name="Lajeunesse T.C."/>
            <person name="Voolstra C.R."/>
        </authorList>
    </citation>
    <scope>NUCLEOTIDE SEQUENCE [LARGE SCALE GENOMIC DNA]</scope>
    <source>
        <strain evidence="2 3">CCMP2467</strain>
    </source>
</reference>
<name>A0A1Q9DCW7_SYMMI</name>
<evidence type="ECO:0000313" key="3">
    <source>
        <dbReference type="Proteomes" id="UP000186817"/>
    </source>
</evidence>
<organism evidence="2 3">
    <name type="scientific">Symbiodinium microadriaticum</name>
    <name type="common">Dinoflagellate</name>
    <name type="synonym">Zooxanthella microadriatica</name>
    <dbReference type="NCBI Taxonomy" id="2951"/>
    <lineage>
        <taxon>Eukaryota</taxon>
        <taxon>Sar</taxon>
        <taxon>Alveolata</taxon>
        <taxon>Dinophyceae</taxon>
        <taxon>Suessiales</taxon>
        <taxon>Symbiodiniaceae</taxon>
        <taxon>Symbiodinium</taxon>
    </lineage>
</organism>
<evidence type="ECO:0000313" key="2">
    <source>
        <dbReference type="EMBL" id="OLP92987.1"/>
    </source>
</evidence>
<feature type="region of interest" description="Disordered" evidence="1">
    <location>
        <begin position="265"/>
        <end position="293"/>
    </location>
</feature>
<evidence type="ECO:0000256" key="1">
    <source>
        <dbReference type="SAM" id="MobiDB-lite"/>
    </source>
</evidence>